<keyword evidence="2" id="KW-1185">Reference proteome</keyword>
<reference evidence="1" key="1">
    <citation type="submission" date="2022-12" db="EMBL/GenBank/DDBJ databases">
        <authorList>
            <person name="Webb A."/>
        </authorList>
    </citation>
    <scope>NUCLEOTIDE SEQUENCE</scope>
    <source>
        <strain evidence="1">Hp1</strain>
    </source>
</reference>
<sequence length="234" mass="27246">MKSLVELSVTAVAHLTPVPELLANVEYLPTAVRHELFHELSDCRLRQMEMAWEAAARAEAQEPRDGFDPLAGDQFLFDRETQREWERRLRTAQRSCGTRVMTRTANPVENSAAAQERRRNYRFVFWEHQFRTLFNLRNPQRSTDPVDVLSDCQELFVDVMEVLKVHGRELCDDNVQLISALRQLRRLEIHHPEQQRTCWEATGRLLQSHQHLAELGLFHGKLTDTHISHSSLST</sequence>
<organism evidence="1 2">
    <name type="scientific">Hyaloperonospora brassicae</name>
    <name type="common">Brassica downy mildew</name>
    <name type="synonym">Peronospora brassicae</name>
    <dbReference type="NCBI Taxonomy" id="162125"/>
    <lineage>
        <taxon>Eukaryota</taxon>
        <taxon>Sar</taxon>
        <taxon>Stramenopiles</taxon>
        <taxon>Oomycota</taxon>
        <taxon>Peronosporomycetes</taxon>
        <taxon>Peronosporales</taxon>
        <taxon>Peronosporaceae</taxon>
        <taxon>Hyaloperonospora</taxon>
    </lineage>
</organism>
<dbReference type="Proteomes" id="UP001162031">
    <property type="component" value="Unassembled WGS sequence"/>
</dbReference>
<comment type="caution">
    <text evidence="1">The sequence shown here is derived from an EMBL/GenBank/DDBJ whole genome shotgun (WGS) entry which is preliminary data.</text>
</comment>
<accession>A0AAV0T073</accession>
<evidence type="ECO:0000313" key="2">
    <source>
        <dbReference type="Proteomes" id="UP001162031"/>
    </source>
</evidence>
<dbReference type="EMBL" id="CANTFL010000086">
    <property type="protein sequence ID" value="CAI5712058.1"/>
    <property type="molecule type" value="Genomic_DNA"/>
</dbReference>
<protein>
    <submittedName>
        <fullName evidence="1">Uncharacterized protein</fullName>
    </submittedName>
</protein>
<dbReference type="AlphaFoldDB" id="A0AAV0T073"/>
<gene>
    <name evidence="1" type="ORF">HBR001_LOCUS772</name>
</gene>
<name>A0AAV0T073_HYABA</name>
<evidence type="ECO:0000313" key="1">
    <source>
        <dbReference type="EMBL" id="CAI5712058.1"/>
    </source>
</evidence>
<proteinExistence type="predicted"/>